<protein>
    <submittedName>
        <fullName evidence="5">Carotenoid oxygenase family protein</fullName>
    </submittedName>
</protein>
<evidence type="ECO:0000313" key="5">
    <source>
        <dbReference type="EMBL" id="WGV24049.1"/>
    </source>
</evidence>
<comment type="cofactor">
    <cofactor evidence="4">
        <name>Fe(2+)</name>
        <dbReference type="ChEBI" id="CHEBI:29033"/>
    </cofactor>
    <text evidence="4">Binds 1 Fe(2+) ion per subunit.</text>
</comment>
<keyword evidence="6" id="KW-1185">Reference proteome</keyword>
<feature type="binding site" evidence="4">
    <location>
        <position position="289"/>
    </location>
    <ligand>
        <name>Fe cation</name>
        <dbReference type="ChEBI" id="CHEBI:24875"/>
        <note>catalytic</note>
    </ligand>
</feature>
<dbReference type="KEGG" id="hbq:QI031_19875"/>
<dbReference type="GO" id="GO:0016121">
    <property type="term" value="P:carotene catabolic process"/>
    <property type="evidence" value="ECO:0007669"/>
    <property type="project" value="TreeGrafter"/>
</dbReference>
<evidence type="ECO:0000256" key="4">
    <source>
        <dbReference type="PIRSR" id="PIRSR604294-1"/>
    </source>
</evidence>
<evidence type="ECO:0000313" key="6">
    <source>
        <dbReference type="Proteomes" id="UP001223520"/>
    </source>
</evidence>
<feature type="binding site" evidence="4">
    <location>
        <position position="222"/>
    </location>
    <ligand>
        <name>Fe cation</name>
        <dbReference type="ChEBI" id="CHEBI:24875"/>
        <note>catalytic</note>
    </ligand>
</feature>
<dbReference type="Pfam" id="PF03055">
    <property type="entry name" value="RPE65"/>
    <property type="match status" value="1"/>
</dbReference>
<comment type="similarity">
    <text evidence="1">Belongs to the carotenoid oxygenase family.</text>
</comment>
<sequence length="479" mass="53238">MHTINQKSMTKTWGNAIAQPAPEFPSTQLPILWGQIPDGLRGTLYRNGPARLERGGIPMGHWFDGDGAILAVHFTDAGATGVYRYVQTLGYQQETAAGKLLYGNYGMTAPGPIWNQWRKPVKNAANTSVLALPDKLLALWEGGKPHALDLQTLETWGEDDLGGLTGGLSYSAHDKCDPNTGEIFNFGISSGKDATLNIYKSDSTGKINQKAAYQLDGVPLVHDFVLAGQYLVFFVPPVRLNILPILLGTSSYSDSLEWRPQLGTQILVFDRENLSLVIRKETEPWYQWHFANGYVDADGSVIVDIARYEDFQTNQYLKEVATGKTHTAAKSTFSRVRLNPQTGKVIEIQQLSDRHCEFPSVPQQNVGQFSRYTYMSGFRQGTDISQELLNAIARFDHKSQILTEADFGENRYPSEPIHVQNAQNSLQSWVITVVYDGNSDNSQVWIFDSDRLDAEPICKLGLPSIIPHGFHGTWKDAGL</sequence>
<dbReference type="InterPro" id="IPR004294">
    <property type="entry name" value="Carotenoid_Oase"/>
</dbReference>
<dbReference type="RefSeq" id="WP_281481379.1">
    <property type="nucleotide sequence ID" value="NZ_CP124543.1"/>
</dbReference>
<evidence type="ECO:0000256" key="3">
    <source>
        <dbReference type="ARBA" id="ARBA00023004"/>
    </source>
</evidence>
<feature type="binding site" evidence="4">
    <location>
        <position position="471"/>
    </location>
    <ligand>
        <name>Fe cation</name>
        <dbReference type="ChEBI" id="CHEBI:24875"/>
        <note>catalytic</note>
    </ligand>
</feature>
<dbReference type="PANTHER" id="PTHR10543:SF139">
    <property type="entry name" value="DIOXYGENASE"/>
    <property type="match status" value="1"/>
</dbReference>
<accession>A0AAJ6NP02</accession>
<feature type="binding site" evidence="4">
    <location>
        <position position="173"/>
    </location>
    <ligand>
        <name>Fe cation</name>
        <dbReference type="ChEBI" id="CHEBI:24875"/>
        <note>catalytic</note>
    </ligand>
</feature>
<dbReference type="GO" id="GO:0010436">
    <property type="term" value="F:carotenoid dioxygenase activity"/>
    <property type="evidence" value="ECO:0007669"/>
    <property type="project" value="TreeGrafter"/>
</dbReference>
<dbReference type="Proteomes" id="UP001223520">
    <property type="component" value="Chromosome"/>
</dbReference>
<keyword evidence="3 4" id="KW-0408">Iron</keyword>
<reference evidence="5 6" key="1">
    <citation type="journal article" date="2023" name="Limnol Oceanogr Lett">
        <title>Environmental adaptations by the intertidal Antarctic cyanobacterium Halotia branconii CENA392 as revealed using long-read genome sequencing.</title>
        <authorList>
            <person name="Dextro R.B."/>
            <person name="Delbaje E."/>
            <person name="Freitas P.N.N."/>
            <person name="Geraldes V."/>
            <person name="Pinto E."/>
            <person name="Long P.F."/>
            <person name="Fiore M.F."/>
        </authorList>
    </citation>
    <scope>NUCLEOTIDE SEQUENCE [LARGE SCALE GENOMIC DNA]</scope>
    <source>
        <strain evidence="5 6">CENA392</strain>
    </source>
</reference>
<dbReference type="AlphaFoldDB" id="A0AAJ6NP02"/>
<keyword evidence="2 4" id="KW-0479">Metal-binding</keyword>
<proteinExistence type="inferred from homology"/>
<name>A0AAJ6NP02_9CYAN</name>
<organism evidence="5 6">
    <name type="scientific">Halotia branconii CENA392</name>
    <dbReference type="NCBI Taxonomy" id="1539056"/>
    <lineage>
        <taxon>Bacteria</taxon>
        <taxon>Bacillati</taxon>
        <taxon>Cyanobacteriota</taxon>
        <taxon>Cyanophyceae</taxon>
        <taxon>Nostocales</taxon>
        <taxon>Nodulariaceae</taxon>
        <taxon>Halotia</taxon>
    </lineage>
</organism>
<gene>
    <name evidence="5" type="ORF">QI031_19875</name>
</gene>
<evidence type="ECO:0000256" key="2">
    <source>
        <dbReference type="ARBA" id="ARBA00022723"/>
    </source>
</evidence>
<evidence type="ECO:0000256" key="1">
    <source>
        <dbReference type="ARBA" id="ARBA00006787"/>
    </source>
</evidence>
<dbReference type="EMBL" id="CP124543">
    <property type="protein sequence ID" value="WGV24049.1"/>
    <property type="molecule type" value="Genomic_DNA"/>
</dbReference>
<dbReference type="PANTHER" id="PTHR10543">
    <property type="entry name" value="BETA-CAROTENE DIOXYGENASE"/>
    <property type="match status" value="1"/>
</dbReference>
<dbReference type="GO" id="GO:0046872">
    <property type="term" value="F:metal ion binding"/>
    <property type="evidence" value="ECO:0007669"/>
    <property type="project" value="UniProtKB-KW"/>
</dbReference>